<evidence type="ECO:0000313" key="3">
    <source>
        <dbReference type="EMBL" id="ODM91171.1"/>
    </source>
</evidence>
<dbReference type="InterPro" id="IPR013087">
    <property type="entry name" value="Znf_C2H2_type"/>
</dbReference>
<sequence>MTTTLMKNDMTFNDNPSDDDDFDDKEEIKFVTDFNPLDFQLPQRNHSISNTSFGPKIRTYFYICQQCSFQSNTKGKFEAHQKLHEEGSRAISCHECGRPVLPEQLERHRAKHSSMGYYQRQQSTLTVEESTVMSTSTTSQSSGKYFYQCSSCPFESNNSVRFGIHSKLHEEDSEAISCTECGFYVDPKKMTRHHAVRHKRKLGEYKTNRTAK</sequence>
<protein>
    <submittedName>
        <fullName evidence="3">Putative zinc finger protein</fullName>
    </submittedName>
</protein>
<feature type="region of interest" description="Disordered" evidence="1">
    <location>
        <begin position="1"/>
        <end position="22"/>
    </location>
</feature>
<accession>A0A1D2ME84</accession>
<gene>
    <name evidence="3" type="ORF">Ocin01_15509</name>
</gene>
<name>A0A1D2ME84_ORCCI</name>
<dbReference type="AlphaFoldDB" id="A0A1D2ME84"/>
<feature type="domain" description="C2H2-type" evidence="2">
    <location>
        <begin position="176"/>
        <end position="198"/>
    </location>
</feature>
<evidence type="ECO:0000256" key="1">
    <source>
        <dbReference type="SAM" id="MobiDB-lite"/>
    </source>
</evidence>
<dbReference type="Proteomes" id="UP000094527">
    <property type="component" value="Unassembled WGS sequence"/>
</dbReference>
<feature type="domain" description="C2H2-type" evidence="2">
    <location>
        <begin position="62"/>
        <end position="84"/>
    </location>
</feature>
<dbReference type="SMART" id="SM00355">
    <property type="entry name" value="ZnF_C2H2"/>
    <property type="match status" value="4"/>
</dbReference>
<feature type="domain" description="C2H2-type" evidence="2">
    <location>
        <begin position="147"/>
        <end position="169"/>
    </location>
</feature>
<dbReference type="Gene3D" id="3.30.160.60">
    <property type="entry name" value="Classic Zinc Finger"/>
    <property type="match status" value="2"/>
</dbReference>
<organism evidence="3 4">
    <name type="scientific">Orchesella cincta</name>
    <name type="common">Springtail</name>
    <name type="synonym">Podura cincta</name>
    <dbReference type="NCBI Taxonomy" id="48709"/>
    <lineage>
        <taxon>Eukaryota</taxon>
        <taxon>Metazoa</taxon>
        <taxon>Ecdysozoa</taxon>
        <taxon>Arthropoda</taxon>
        <taxon>Hexapoda</taxon>
        <taxon>Collembola</taxon>
        <taxon>Entomobryomorpha</taxon>
        <taxon>Entomobryoidea</taxon>
        <taxon>Orchesellidae</taxon>
        <taxon>Orchesellinae</taxon>
        <taxon>Orchesella</taxon>
    </lineage>
</organism>
<keyword evidence="4" id="KW-1185">Reference proteome</keyword>
<comment type="caution">
    <text evidence="3">The sequence shown here is derived from an EMBL/GenBank/DDBJ whole genome shotgun (WGS) entry which is preliminary data.</text>
</comment>
<reference evidence="3 4" key="1">
    <citation type="journal article" date="2016" name="Genome Biol. Evol.">
        <title>Gene Family Evolution Reflects Adaptation to Soil Environmental Stressors in the Genome of the Collembolan Orchesella cincta.</title>
        <authorList>
            <person name="Faddeeva-Vakhrusheva A."/>
            <person name="Derks M.F."/>
            <person name="Anvar S.Y."/>
            <person name="Agamennone V."/>
            <person name="Suring W."/>
            <person name="Smit S."/>
            <person name="van Straalen N.M."/>
            <person name="Roelofs D."/>
        </authorList>
    </citation>
    <scope>NUCLEOTIDE SEQUENCE [LARGE SCALE GENOMIC DNA]</scope>
    <source>
        <tissue evidence="3">Mixed pool</tissue>
    </source>
</reference>
<feature type="domain" description="C2H2-type" evidence="2">
    <location>
        <begin position="91"/>
        <end position="112"/>
    </location>
</feature>
<dbReference type="EMBL" id="LJIJ01001644">
    <property type="protein sequence ID" value="ODM91171.1"/>
    <property type="molecule type" value="Genomic_DNA"/>
</dbReference>
<proteinExistence type="predicted"/>
<evidence type="ECO:0000313" key="4">
    <source>
        <dbReference type="Proteomes" id="UP000094527"/>
    </source>
</evidence>
<evidence type="ECO:0000259" key="2">
    <source>
        <dbReference type="SMART" id="SM00355"/>
    </source>
</evidence>